<proteinExistence type="inferred from homology"/>
<keyword evidence="6" id="KW-0819">tRNA processing</keyword>
<gene>
    <name evidence="7" type="ORF">MNBD_ALPHA09-1315</name>
</gene>
<dbReference type="SUPFAM" id="SSF53335">
    <property type="entry name" value="S-adenosyl-L-methionine-dependent methyltransferases"/>
    <property type="match status" value="1"/>
</dbReference>
<dbReference type="PANTHER" id="PTHR23417:SF14">
    <property type="entry name" value="PENTACOTRIPEPTIDE-REPEAT REGION OF PRORP DOMAIN-CONTAINING PROTEIN"/>
    <property type="match status" value="1"/>
</dbReference>
<organism evidence="7">
    <name type="scientific">hydrothermal vent metagenome</name>
    <dbReference type="NCBI Taxonomy" id="652676"/>
    <lineage>
        <taxon>unclassified sequences</taxon>
        <taxon>metagenomes</taxon>
        <taxon>ecological metagenomes</taxon>
    </lineage>
</organism>
<evidence type="ECO:0000313" key="7">
    <source>
        <dbReference type="EMBL" id="VAW15488.1"/>
    </source>
</evidence>
<dbReference type="EC" id="2.1.1.33" evidence="2"/>
<dbReference type="EMBL" id="UOEM01000085">
    <property type="protein sequence ID" value="VAW15488.1"/>
    <property type="molecule type" value="Genomic_DNA"/>
</dbReference>
<keyword evidence="3 7" id="KW-0489">Methyltransferase</keyword>
<reference evidence="7" key="1">
    <citation type="submission" date="2018-06" db="EMBL/GenBank/DDBJ databases">
        <authorList>
            <person name="Zhirakovskaya E."/>
        </authorList>
    </citation>
    <scope>NUCLEOTIDE SEQUENCE</scope>
</reference>
<evidence type="ECO:0000256" key="6">
    <source>
        <dbReference type="ARBA" id="ARBA00022694"/>
    </source>
</evidence>
<sequence>MTEASDHPRRKLIYGRRQGHRLRGRQARLMETLLPRLMVPAAARGQLDPQHLFPTRSGESGKTIRLEIGFGGGEHLLARAAASPQTGFIGAEPFVNGVAKLLAGIDGQGLENIRIHADDARDLIAWLAPASIAHVDVLYPDPWPKTRHHKRRLVCPATIAELARIMRSGAKLIFASDIADYVGWTEALMAASPAFKPTGSDCRQPPKDWPSTRYEKKALAAGRVPTYLTFRRL</sequence>
<keyword evidence="5" id="KW-0949">S-adenosyl-L-methionine</keyword>
<dbReference type="PANTHER" id="PTHR23417">
    <property type="entry name" value="3-DEOXY-D-MANNO-OCTULOSONIC-ACID TRANSFERASE/TRNA GUANINE-N 7 - -METHYLTRANSFERASE"/>
    <property type="match status" value="1"/>
</dbReference>
<dbReference type="InterPro" id="IPR003358">
    <property type="entry name" value="tRNA_(Gua-N-7)_MeTrfase_Trmb"/>
</dbReference>
<evidence type="ECO:0000256" key="5">
    <source>
        <dbReference type="ARBA" id="ARBA00022691"/>
    </source>
</evidence>
<comment type="catalytic activity">
    <reaction evidence="1">
        <text>guanosine(46) in tRNA + S-adenosyl-L-methionine = N(7)-methylguanosine(46) in tRNA + S-adenosyl-L-homocysteine</text>
        <dbReference type="Rhea" id="RHEA:42708"/>
        <dbReference type="Rhea" id="RHEA-COMP:10188"/>
        <dbReference type="Rhea" id="RHEA-COMP:10189"/>
        <dbReference type="ChEBI" id="CHEBI:57856"/>
        <dbReference type="ChEBI" id="CHEBI:59789"/>
        <dbReference type="ChEBI" id="CHEBI:74269"/>
        <dbReference type="ChEBI" id="CHEBI:74480"/>
        <dbReference type="EC" id="2.1.1.33"/>
    </reaction>
</comment>
<evidence type="ECO:0000256" key="2">
    <source>
        <dbReference type="ARBA" id="ARBA00011977"/>
    </source>
</evidence>
<dbReference type="GO" id="GO:0043527">
    <property type="term" value="C:tRNA methyltransferase complex"/>
    <property type="evidence" value="ECO:0007669"/>
    <property type="project" value="TreeGrafter"/>
</dbReference>
<evidence type="ECO:0000256" key="1">
    <source>
        <dbReference type="ARBA" id="ARBA00000142"/>
    </source>
</evidence>
<dbReference type="AlphaFoldDB" id="A0A3B0TBS3"/>
<keyword evidence="4 7" id="KW-0808">Transferase</keyword>
<dbReference type="PROSITE" id="PS51625">
    <property type="entry name" value="SAM_MT_TRMB"/>
    <property type="match status" value="1"/>
</dbReference>
<dbReference type="InterPro" id="IPR055361">
    <property type="entry name" value="tRNA_methyltr_TrmB_bact"/>
</dbReference>
<dbReference type="GO" id="GO:0008176">
    <property type="term" value="F:tRNA (guanine(46)-N7)-methyltransferase activity"/>
    <property type="evidence" value="ECO:0007669"/>
    <property type="project" value="UniProtKB-EC"/>
</dbReference>
<dbReference type="InterPro" id="IPR029063">
    <property type="entry name" value="SAM-dependent_MTases_sf"/>
</dbReference>
<name>A0A3B0TBS3_9ZZZZ</name>
<dbReference type="Gene3D" id="3.40.50.150">
    <property type="entry name" value="Vaccinia Virus protein VP39"/>
    <property type="match status" value="1"/>
</dbReference>
<dbReference type="HAMAP" id="MF_01057">
    <property type="entry name" value="tRNA_methyltr_TrmB"/>
    <property type="match status" value="1"/>
</dbReference>
<protein>
    <recommendedName>
        <fullName evidence="2">tRNA (guanine(46)-N(7))-methyltransferase</fullName>
        <ecNumber evidence="2">2.1.1.33</ecNumber>
    </recommendedName>
</protein>
<accession>A0A3B0TBS3</accession>
<evidence type="ECO:0000256" key="3">
    <source>
        <dbReference type="ARBA" id="ARBA00022603"/>
    </source>
</evidence>
<evidence type="ECO:0000256" key="4">
    <source>
        <dbReference type="ARBA" id="ARBA00022679"/>
    </source>
</evidence>
<dbReference type="Pfam" id="PF02390">
    <property type="entry name" value="Methyltransf_4"/>
    <property type="match status" value="1"/>
</dbReference>